<dbReference type="PROSITE" id="PS01071">
    <property type="entry name" value="GRPE"/>
    <property type="match status" value="1"/>
</dbReference>
<dbReference type="EMBL" id="JAAGKH010000035">
    <property type="protein sequence ID" value="NDR89078.1"/>
    <property type="molecule type" value="Genomic_DNA"/>
</dbReference>
<feature type="coiled-coil region" evidence="13">
    <location>
        <begin position="35"/>
        <end position="80"/>
    </location>
</feature>
<keyword evidence="6 10" id="KW-0143">Chaperone</keyword>
<dbReference type="Gene3D" id="3.90.20.20">
    <property type="match status" value="1"/>
</dbReference>
<evidence type="ECO:0000256" key="13">
    <source>
        <dbReference type="SAM" id="Coils"/>
    </source>
</evidence>
<comment type="function">
    <text evidence="7 10 11">Participates actively in the response to hyperosmotic and heat shock by preventing the aggregation of stress-denatured proteins, in association with DnaK and GrpE. It is the nucleotide exchange factor for DnaK and may function as a thermosensor. Unfolded proteins bind initially to DnaJ; upon interaction with the DnaJ-bound protein, DnaK hydrolyzes its bound ATP, resulting in the formation of a stable complex. GrpE releases ADP from DnaK; ATP binding to DnaK triggers the release of the substrate protein, thus completing the reaction cycle. Several rounds of ATP-dependent interactions between DnaJ, DnaK and GrpE are required for fully efficient folding.</text>
</comment>
<dbReference type="GO" id="GO:0005829">
    <property type="term" value="C:cytosol"/>
    <property type="evidence" value="ECO:0007669"/>
    <property type="project" value="TreeGrafter"/>
</dbReference>
<dbReference type="PANTHER" id="PTHR21237">
    <property type="entry name" value="GRPE PROTEIN"/>
    <property type="match status" value="1"/>
</dbReference>
<dbReference type="OMA" id="PHRHQAI"/>
<evidence type="ECO:0000256" key="8">
    <source>
        <dbReference type="ARBA" id="ARBA00072274"/>
    </source>
</evidence>
<dbReference type="AlphaFoldDB" id="A0A6B2JHF0"/>
<sequence length="195" mass="22036">MSKQEKSNVEDKSLDIETAAQVETAQESASGALEELSVEEQLERAKDTIKELEDSCDQFKDEALRAKAEMENIRKRAERDVSNARKFGIEKFAKELLPVIDSIEQALKHEVKLEEAIAMKEGIELTAKMLVDILKKNGVEELDPKGEKFDPNLHEAMAMIPNPEFEDNTIFDVFQKGYMLNGRIVRAAKVVIVKN</sequence>
<organism evidence="14">
    <name type="scientific">Francisella tularensis subsp. holarctica</name>
    <dbReference type="NCBI Taxonomy" id="119857"/>
    <lineage>
        <taxon>Bacteria</taxon>
        <taxon>Pseudomonadati</taxon>
        <taxon>Pseudomonadota</taxon>
        <taxon>Gammaproteobacteria</taxon>
        <taxon>Thiotrichales</taxon>
        <taxon>Francisellaceae</taxon>
        <taxon>Francisella</taxon>
    </lineage>
</organism>
<evidence type="ECO:0000256" key="6">
    <source>
        <dbReference type="ARBA" id="ARBA00023186"/>
    </source>
</evidence>
<dbReference type="RefSeq" id="WP_003037086.1">
    <property type="nucleotide sequence ID" value="NZ_AP023459.1"/>
</dbReference>
<evidence type="ECO:0000256" key="2">
    <source>
        <dbReference type="ARBA" id="ARBA00009054"/>
    </source>
</evidence>
<dbReference type="GeneID" id="75264983"/>
<dbReference type="PANTHER" id="PTHR21237:SF23">
    <property type="entry name" value="GRPE PROTEIN HOMOLOG, MITOCHONDRIAL"/>
    <property type="match status" value="1"/>
</dbReference>
<dbReference type="GO" id="GO:0051082">
    <property type="term" value="F:unfolded protein binding"/>
    <property type="evidence" value="ECO:0007669"/>
    <property type="project" value="TreeGrafter"/>
</dbReference>
<evidence type="ECO:0000256" key="5">
    <source>
        <dbReference type="ARBA" id="ARBA00023016"/>
    </source>
</evidence>
<evidence type="ECO:0000256" key="11">
    <source>
        <dbReference type="RuleBase" id="RU000639"/>
    </source>
</evidence>
<dbReference type="EMBL" id="JAAGJP010000038">
    <property type="protein sequence ID" value="NDS68623.1"/>
    <property type="molecule type" value="Genomic_DNA"/>
</dbReference>
<evidence type="ECO:0000256" key="12">
    <source>
        <dbReference type="RuleBase" id="RU004478"/>
    </source>
</evidence>
<dbReference type="Gene3D" id="2.30.22.10">
    <property type="entry name" value="Head domain of nucleotide exchange factor GrpE"/>
    <property type="match status" value="1"/>
</dbReference>
<reference evidence="14" key="2">
    <citation type="submission" date="2020-02" db="EMBL/GenBank/DDBJ databases">
        <title>Using affinity propagation clustering for identifying bacterial clades and subclades with whole-genome sequences of Francisella tularensis.</title>
        <authorList>
            <person name="Homeier-Bachmann T."/>
            <person name="Abdel-Glil M.Y."/>
            <person name="Hackbart A."/>
            <person name="Hotzel H."/>
            <person name="Tomaso H."/>
        </authorList>
    </citation>
    <scope>NUCLEOTIDE SEQUENCE</scope>
    <source>
        <strain evidence="15">15T0085</strain>
        <strain evidence="14">17T1429</strain>
    </source>
</reference>
<dbReference type="SUPFAM" id="SSF58014">
    <property type="entry name" value="Coiled-coil domain of nucleotide exchange factor GrpE"/>
    <property type="match status" value="1"/>
</dbReference>
<accession>A0A6B2JHF0</accession>
<dbReference type="InterPro" id="IPR000740">
    <property type="entry name" value="GrpE"/>
</dbReference>
<evidence type="ECO:0000313" key="15">
    <source>
        <dbReference type="EMBL" id="NDS68623.1"/>
    </source>
</evidence>
<protein>
    <recommendedName>
        <fullName evidence="8 10">Protein GrpE</fullName>
    </recommendedName>
    <alternativeName>
        <fullName evidence="9 10">HSP-70 cofactor</fullName>
    </alternativeName>
</protein>
<dbReference type="KEGG" id="ftz:CH68_1288"/>
<dbReference type="PRINTS" id="PR00773">
    <property type="entry name" value="GRPEPROTEIN"/>
</dbReference>
<evidence type="ECO:0000256" key="9">
    <source>
        <dbReference type="ARBA" id="ARBA00076414"/>
    </source>
</evidence>
<dbReference type="InterPro" id="IPR013805">
    <property type="entry name" value="GrpE_CC"/>
</dbReference>
<dbReference type="GO" id="GO:0000774">
    <property type="term" value="F:adenyl-nucleotide exchange factor activity"/>
    <property type="evidence" value="ECO:0007669"/>
    <property type="project" value="InterPro"/>
</dbReference>
<keyword evidence="4 10" id="KW-0963">Cytoplasm</keyword>
<dbReference type="NCBIfam" id="NF010748">
    <property type="entry name" value="PRK14150.1"/>
    <property type="match status" value="1"/>
</dbReference>
<dbReference type="NCBIfam" id="NF010746">
    <property type="entry name" value="PRK14148.1"/>
    <property type="match status" value="1"/>
</dbReference>
<comment type="subcellular location">
    <subcellularLocation>
        <location evidence="1 10">Cytoplasm</location>
    </subcellularLocation>
</comment>
<keyword evidence="13" id="KW-0175">Coiled coil</keyword>
<gene>
    <name evidence="10 14" type="primary">grpE</name>
    <name evidence="15" type="ORF">FWI86_06170</name>
    <name evidence="14" type="ORF">FWJ04_05360</name>
</gene>
<comment type="similarity">
    <text evidence="2 10 12">Belongs to the GrpE family.</text>
</comment>
<keyword evidence="5 10" id="KW-0346">Stress response</keyword>
<evidence type="ECO:0000256" key="1">
    <source>
        <dbReference type="ARBA" id="ARBA00004496"/>
    </source>
</evidence>
<reference evidence="14" key="1">
    <citation type="submission" date="2019-08" db="EMBL/GenBank/DDBJ databases">
        <authorList>
            <person name="Busch A."/>
        </authorList>
    </citation>
    <scope>NUCLEOTIDE SEQUENCE</scope>
    <source>
        <strain evidence="15">15T0085</strain>
        <strain evidence="14">17T1429</strain>
    </source>
</reference>
<evidence type="ECO:0000256" key="7">
    <source>
        <dbReference type="ARBA" id="ARBA00053401"/>
    </source>
</evidence>
<dbReference type="CDD" id="cd00446">
    <property type="entry name" value="GrpE"/>
    <property type="match status" value="1"/>
</dbReference>
<evidence type="ECO:0000256" key="10">
    <source>
        <dbReference type="HAMAP-Rule" id="MF_01151"/>
    </source>
</evidence>
<evidence type="ECO:0000313" key="14">
    <source>
        <dbReference type="EMBL" id="NDR89078.1"/>
    </source>
</evidence>
<evidence type="ECO:0000256" key="3">
    <source>
        <dbReference type="ARBA" id="ARBA00011738"/>
    </source>
</evidence>
<dbReference type="SUPFAM" id="SSF51064">
    <property type="entry name" value="Head domain of nucleotide exchange factor GrpE"/>
    <property type="match status" value="1"/>
</dbReference>
<dbReference type="NCBIfam" id="NF010738">
    <property type="entry name" value="PRK14140.1"/>
    <property type="match status" value="1"/>
</dbReference>
<comment type="subunit">
    <text evidence="3 10">Homodimer.</text>
</comment>
<dbReference type="HAMAP" id="MF_01151">
    <property type="entry name" value="GrpE"/>
    <property type="match status" value="1"/>
</dbReference>
<evidence type="ECO:0000256" key="4">
    <source>
        <dbReference type="ARBA" id="ARBA00022490"/>
    </source>
</evidence>
<dbReference type="GO" id="GO:0042803">
    <property type="term" value="F:protein homodimerization activity"/>
    <property type="evidence" value="ECO:0007669"/>
    <property type="project" value="InterPro"/>
</dbReference>
<comment type="caution">
    <text evidence="14">The sequence shown here is derived from an EMBL/GenBank/DDBJ whole genome shotgun (WGS) entry which is preliminary data.</text>
</comment>
<dbReference type="SMR" id="A0A6B2JHF0"/>
<dbReference type="GO" id="GO:0051087">
    <property type="term" value="F:protein-folding chaperone binding"/>
    <property type="evidence" value="ECO:0007669"/>
    <property type="project" value="InterPro"/>
</dbReference>
<dbReference type="FunFam" id="2.30.22.10:FF:000001">
    <property type="entry name" value="Protein GrpE"/>
    <property type="match status" value="1"/>
</dbReference>
<dbReference type="NCBIfam" id="NF010737">
    <property type="entry name" value="PRK14139.1"/>
    <property type="match status" value="1"/>
</dbReference>
<proteinExistence type="inferred from homology"/>
<dbReference type="InterPro" id="IPR009012">
    <property type="entry name" value="GrpE_head"/>
</dbReference>
<dbReference type="Pfam" id="PF01025">
    <property type="entry name" value="GrpE"/>
    <property type="match status" value="1"/>
</dbReference>
<dbReference type="GO" id="GO:0006457">
    <property type="term" value="P:protein folding"/>
    <property type="evidence" value="ECO:0007669"/>
    <property type="project" value="InterPro"/>
</dbReference>
<name>A0A6B2JHF0_FRATU</name>